<feature type="compositionally biased region" description="Polar residues" evidence="1">
    <location>
        <begin position="572"/>
        <end position="594"/>
    </location>
</feature>
<proteinExistence type="predicted"/>
<feature type="compositionally biased region" description="Low complexity" evidence="1">
    <location>
        <begin position="606"/>
        <end position="622"/>
    </location>
</feature>
<feature type="region of interest" description="Disordered" evidence="1">
    <location>
        <begin position="26"/>
        <end position="49"/>
    </location>
</feature>
<feature type="region of interest" description="Disordered" evidence="1">
    <location>
        <begin position="513"/>
        <end position="622"/>
    </location>
</feature>
<feature type="compositionally biased region" description="Low complexity" evidence="1">
    <location>
        <begin position="697"/>
        <end position="710"/>
    </location>
</feature>
<dbReference type="GO" id="GO:0004439">
    <property type="term" value="F:phosphatidylinositol-4,5-bisphosphate 5-phosphatase activity"/>
    <property type="evidence" value="ECO:0007669"/>
    <property type="project" value="TreeGrafter"/>
</dbReference>
<keyword evidence="4" id="KW-1185">Reference proteome</keyword>
<feature type="compositionally biased region" description="Low complexity" evidence="1">
    <location>
        <begin position="917"/>
        <end position="927"/>
    </location>
</feature>
<dbReference type="Proteomes" id="UP000077266">
    <property type="component" value="Unassembled WGS sequence"/>
</dbReference>
<dbReference type="Pfam" id="PF22669">
    <property type="entry name" value="Exo_endo_phos2"/>
    <property type="match status" value="2"/>
</dbReference>
<feature type="region of interest" description="Disordered" evidence="1">
    <location>
        <begin position="788"/>
        <end position="905"/>
    </location>
</feature>
<dbReference type="PANTHER" id="PTHR11200:SF275">
    <property type="entry name" value="LD06095P"/>
    <property type="match status" value="1"/>
</dbReference>
<dbReference type="GO" id="GO:0046856">
    <property type="term" value="P:phosphatidylinositol dephosphorylation"/>
    <property type="evidence" value="ECO:0007669"/>
    <property type="project" value="InterPro"/>
</dbReference>
<feature type="domain" description="Inositol polyphosphate-related phosphatase" evidence="2">
    <location>
        <begin position="271"/>
        <end position="541"/>
    </location>
</feature>
<feature type="compositionally biased region" description="Polar residues" evidence="1">
    <location>
        <begin position="281"/>
        <end position="305"/>
    </location>
</feature>
<feature type="region of interest" description="Disordered" evidence="1">
    <location>
        <begin position="188"/>
        <end position="248"/>
    </location>
</feature>
<protein>
    <submittedName>
        <fullName evidence="3">DNase I-like protein</fullName>
    </submittedName>
</protein>
<feature type="compositionally biased region" description="Basic residues" evidence="1">
    <location>
        <begin position="513"/>
        <end position="528"/>
    </location>
</feature>
<evidence type="ECO:0000259" key="2">
    <source>
        <dbReference type="SMART" id="SM00128"/>
    </source>
</evidence>
<name>A0A165PXD0_EXIGL</name>
<feature type="compositionally biased region" description="Polar residues" evidence="1">
    <location>
        <begin position="894"/>
        <end position="904"/>
    </location>
</feature>
<sequence length="1042" mass="114906">MSASKAGREDGHRDLRVHVNRLKMGILKRVDPHGHHHERHTGPRDRQQPVRARLQALFSPSASPPESPYLNGHVPLSPVMSAPPMITLDPPDLPVAPTPRFLKIRIVTWNMHESLPKGDLSELLGHVDLYKAPHGPLVDHIRIQGLSLEADHPYHIVVIAGQECPTLSGMPRGLGAFKLQDKEREIKEREKEAKREAKRKAKQQQRQQQQLRHSHEDDEDSDDDGDVFDAPTHGLAHSASKDSHHHAPGGWTSVVEDWLSAGVGAHPGARPLLSDSDIVSYPTNGQPSPRLTPNPDQRTSGSKEQNPWDVPGASPAEAELKRHKEKGPYELVTKERLMGLYVAVYVHRDVRPLVKGVSKSSVTAGLIGGRVGNKGGVGVSMNVAGTTMLFVNMHLAAHSDKANLRLANLQKIKSELTCDTFLEPDDPRNLAEDITDRFDHTFMFGDLNYRLDISRLHADWLIAKQEYQTALKFDQLRKEMQAGTAFVGFQESEIDFPPTFKYDVLKTLKGSRSKKVRKSHEKRRKRRRAEGEHGPIPEEVEEYEDGTPEKEQNEDGDQEHEGSETEADLTEGGSSHYQSSVWTQQSSRSRSHLTATDGEESEADVSPISPASASSQQHHLHSAMQSLQMLQAAHKVAHKAKRKVVDIIAAPGSPMRARMSMRERFGHRHGEGVYGGKNESDSAIARSKSLQVPHSNASSAASDLDLARAAQQKRKGSGSSEDNVAMDDADRAVYDTSHKKRVPSWCDRILWKSTVLPEPEPEEPVGLDPHRRQSSLVGQFFSRFGRHRKDSLTSSTSFSSSEAHLPQRVLPDLASPPVPALRHDDTPSSPISSVEEPMTPPQQFGRPHQAPFARFLQRQAAGKRSLATSQSLEDAAAAAAAADAKQTGRPRAFSATQERPSRQMSLPLPLPLVSVSSASPPVVSPPARAESDPPTPYNHHPPKARAVTAPAAPSELASPTYPDAPVQALRRPGWFFAKFAKEQPASPQPMANEAQPPLPPVPIHRKGDVVCISYSSLDDRQMRRLEGRSDHRPVIGQYAVFL</sequence>
<organism evidence="3 4">
    <name type="scientific">Exidia glandulosa HHB12029</name>
    <dbReference type="NCBI Taxonomy" id="1314781"/>
    <lineage>
        <taxon>Eukaryota</taxon>
        <taxon>Fungi</taxon>
        <taxon>Dikarya</taxon>
        <taxon>Basidiomycota</taxon>
        <taxon>Agaricomycotina</taxon>
        <taxon>Agaricomycetes</taxon>
        <taxon>Auriculariales</taxon>
        <taxon>Exidiaceae</taxon>
        <taxon>Exidia</taxon>
    </lineage>
</organism>
<dbReference type="SUPFAM" id="SSF56219">
    <property type="entry name" value="DNase I-like"/>
    <property type="match status" value="1"/>
</dbReference>
<dbReference type="InterPro" id="IPR046985">
    <property type="entry name" value="IP5"/>
</dbReference>
<dbReference type="SMART" id="SM00128">
    <property type="entry name" value="IPPc"/>
    <property type="match status" value="1"/>
</dbReference>
<dbReference type="AlphaFoldDB" id="A0A165PXD0"/>
<feature type="compositionally biased region" description="Basic and acidic residues" evidence="1">
    <location>
        <begin position="547"/>
        <end position="563"/>
    </location>
</feature>
<feature type="compositionally biased region" description="Low complexity" evidence="1">
    <location>
        <begin position="792"/>
        <end position="801"/>
    </location>
</feature>
<dbReference type="PANTHER" id="PTHR11200">
    <property type="entry name" value="INOSITOL 5-PHOSPHATASE"/>
    <property type="match status" value="1"/>
</dbReference>
<feature type="compositionally biased region" description="Basic and acidic residues" evidence="1">
    <location>
        <begin position="728"/>
        <end position="737"/>
    </location>
</feature>
<evidence type="ECO:0000313" key="3">
    <source>
        <dbReference type="EMBL" id="KZW02792.1"/>
    </source>
</evidence>
<gene>
    <name evidence="3" type="ORF">EXIGLDRAFT_828930</name>
</gene>
<feature type="region of interest" description="Disordered" evidence="1">
    <location>
        <begin position="270"/>
        <end position="322"/>
    </location>
</feature>
<dbReference type="Gene3D" id="3.60.10.10">
    <property type="entry name" value="Endonuclease/exonuclease/phosphatase"/>
    <property type="match status" value="2"/>
</dbReference>
<feature type="region of interest" description="Disordered" evidence="1">
    <location>
        <begin position="917"/>
        <end position="962"/>
    </location>
</feature>
<evidence type="ECO:0000313" key="4">
    <source>
        <dbReference type="Proteomes" id="UP000077266"/>
    </source>
</evidence>
<dbReference type="OrthoDB" id="405996at2759"/>
<feature type="region of interest" description="Disordered" evidence="1">
    <location>
        <begin position="667"/>
        <end position="737"/>
    </location>
</feature>
<dbReference type="InParanoid" id="A0A165PXD0"/>
<feature type="compositionally biased region" description="Low complexity" evidence="1">
    <location>
        <begin position="874"/>
        <end position="884"/>
    </location>
</feature>
<dbReference type="InterPro" id="IPR036691">
    <property type="entry name" value="Endo/exonu/phosph_ase_sf"/>
</dbReference>
<feature type="compositionally biased region" description="Acidic residues" evidence="1">
    <location>
        <begin position="217"/>
        <end position="227"/>
    </location>
</feature>
<evidence type="ECO:0000256" key="1">
    <source>
        <dbReference type="SAM" id="MobiDB-lite"/>
    </source>
</evidence>
<dbReference type="InterPro" id="IPR000300">
    <property type="entry name" value="IPPc"/>
</dbReference>
<reference evidence="3 4" key="1">
    <citation type="journal article" date="2016" name="Mol. Biol. Evol.">
        <title>Comparative Genomics of Early-Diverging Mushroom-Forming Fungi Provides Insights into the Origins of Lignocellulose Decay Capabilities.</title>
        <authorList>
            <person name="Nagy L.G."/>
            <person name="Riley R."/>
            <person name="Tritt A."/>
            <person name="Adam C."/>
            <person name="Daum C."/>
            <person name="Floudas D."/>
            <person name="Sun H."/>
            <person name="Yadav J.S."/>
            <person name="Pangilinan J."/>
            <person name="Larsson K.H."/>
            <person name="Matsuura K."/>
            <person name="Barry K."/>
            <person name="Labutti K."/>
            <person name="Kuo R."/>
            <person name="Ohm R.A."/>
            <person name="Bhattacharya S.S."/>
            <person name="Shirouzu T."/>
            <person name="Yoshinaga Y."/>
            <person name="Martin F.M."/>
            <person name="Grigoriev I.V."/>
            <person name="Hibbett D.S."/>
        </authorList>
    </citation>
    <scope>NUCLEOTIDE SEQUENCE [LARGE SCALE GENOMIC DNA]</scope>
    <source>
        <strain evidence="3 4">HHB12029</strain>
    </source>
</reference>
<dbReference type="STRING" id="1314781.A0A165PXD0"/>
<dbReference type="EMBL" id="KV425886">
    <property type="protein sequence ID" value="KZW02792.1"/>
    <property type="molecule type" value="Genomic_DNA"/>
</dbReference>
<accession>A0A165PXD0</accession>